<dbReference type="InterPro" id="IPR041489">
    <property type="entry name" value="PDZ_6"/>
</dbReference>
<evidence type="ECO:0000256" key="11">
    <source>
        <dbReference type="SAM" id="Phobius"/>
    </source>
</evidence>
<sequence length="569" mass="63942">MIILVLGAVLMLAVSIFVHELGHLLCGKLVGVEARIFSLGYGKGIWKKRIGKTIYQITAIPLGGYVLFKGDEYGKKTKGRPGELLSTPPLKRMIPVLGGPFANLVMGFLIFLALEMAGDNPPSNRIFIDQSNQINSPAYQAGVRTGDRIVSVNGQSTENFEELFTRISLSKGEPIQIEYERGSEKKQVTIHPHMYSAGGRPTIGVEPFGERRVEATFTYSEQINHFLSQILDKEDQSSAYFQKQLEERKEEIPEEILKLREKKEREVSLRKRALKYLKDGDVILKVNQVDVQTVSELQTELGKYQNKTIPVFVERKKYPLFTPWSTELVTVDIPVLGANVFEFINIKHPEFPELNVPYFRLDSYDPEITSRLEQLRVDGKVFSNAESFTSYLQTEGGQRKEIWIGNMKYSSELKLKPIGLLGFRPSMKFVAETESKEKSLSEAFLSSVKKVGENIGTTLKGISMIFSGVLSPKDSLSGPVGIVQIAGSSLEYGWSTYFDFVARISLALMVMNLLPIPMADGGHIVLYAYEAIAGRPLPRKAVEAVFRMGFFFLVGLFLYVSFNDVMRFF</sequence>
<evidence type="ECO:0000256" key="10">
    <source>
        <dbReference type="ARBA" id="ARBA00023136"/>
    </source>
</evidence>
<keyword evidence="6" id="KW-0378">Hydrolase</keyword>
<keyword evidence="9 13" id="KW-0482">Metalloprotease</keyword>
<dbReference type="AlphaFoldDB" id="A0A2P2E1G5"/>
<evidence type="ECO:0000256" key="3">
    <source>
        <dbReference type="ARBA" id="ARBA00007931"/>
    </source>
</evidence>
<dbReference type="Gene3D" id="2.30.42.10">
    <property type="match status" value="2"/>
</dbReference>
<accession>A0A2P2E1G5</accession>
<name>A0A2P2E1G5_9LEPT</name>
<evidence type="ECO:0000256" key="1">
    <source>
        <dbReference type="ARBA" id="ARBA00001947"/>
    </source>
</evidence>
<dbReference type="InterPro" id="IPR001478">
    <property type="entry name" value="PDZ"/>
</dbReference>
<evidence type="ECO:0000256" key="9">
    <source>
        <dbReference type="ARBA" id="ARBA00023049"/>
    </source>
</evidence>
<protein>
    <submittedName>
        <fullName evidence="13">Zinc metalloprotease</fullName>
    </submittedName>
</protein>
<evidence type="ECO:0000256" key="7">
    <source>
        <dbReference type="ARBA" id="ARBA00022833"/>
    </source>
</evidence>
<feature type="transmembrane region" description="Helical" evidence="11">
    <location>
        <begin position="93"/>
        <end position="114"/>
    </location>
</feature>
<proteinExistence type="inferred from homology"/>
<dbReference type="PANTHER" id="PTHR42837">
    <property type="entry name" value="REGULATOR OF SIGMA-E PROTEASE RSEP"/>
    <property type="match status" value="1"/>
</dbReference>
<dbReference type="GO" id="GO:0004222">
    <property type="term" value="F:metalloendopeptidase activity"/>
    <property type="evidence" value="ECO:0007669"/>
    <property type="project" value="InterPro"/>
</dbReference>
<dbReference type="PANTHER" id="PTHR42837:SF2">
    <property type="entry name" value="MEMBRANE METALLOPROTEASE ARASP2, CHLOROPLASTIC-RELATED"/>
    <property type="match status" value="1"/>
</dbReference>
<gene>
    <name evidence="13" type="ORF">LPTSP4_22490</name>
</gene>
<keyword evidence="4 13" id="KW-0645">Protease</keyword>
<evidence type="ECO:0000313" key="13">
    <source>
        <dbReference type="EMBL" id="GBF50722.1"/>
    </source>
</evidence>
<dbReference type="Proteomes" id="UP000245133">
    <property type="component" value="Unassembled WGS sequence"/>
</dbReference>
<feature type="transmembrane region" description="Helical" evidence="11">
    <location>
        <begin position="544"/>
        <end position="562"/>
    </location>
</feature>
<evidence type="ECO:0000313" key="14">
    <source>
        <dbReference type="Proteomes" id="UP000245133"/>
    </source>
</evidence>
<feature type="domain" description="PDZ" evidence="12">
    <location>
        <begin position="110"/>
        <end position="183"/>
    </location>
</feature>
<dbReference type="InterPro" id="IPR004387">
    <property type="entry name" value="Pept_M50_Zn"/>
</dbReference>
<evidence type="ECO:0000256" key="8">
    <source>
        <dbReference type="ARBA" id="ARBA00022989"/>
    </source>
</evidence>
<dbReference type="SUPFAM" id="SSF50156">
    <property type="entry name" value="PDZ domain-like"/>
    <property type="match status" value="2"/>
</dbReference>
<comment type="similarity">
    <text evidence="3">Belongs to the peptidase M50B family.</text>
</comment>
<dbReference type="SMART" id="SM00228">
    <property type="entry name" value="PDZ"/>
    <property type="match status" value="1"/>
</dbReference>
<keyword evidence="7" id="KW-0862">Zinc</keyword>
<dbReference type="EMBL" id="BFBB01000007">
    <property type="protein sequence ID" value="GBF50722.1"/>
    <property type="molecule type" value="Genomic_DNA"/>
</dbReference>
<keyword evidence="14" id="KW-1185">Reference proteome</keyword>
<dbReference type="RefSeq" id="WP_108976702.1">
    <property type="nucleotide sequence ID" value="NZ_BFBB01000007.1"/>
</dbReference>
<keyword evidence="10 11" id="KW-0472">Membrane</keyword>
<dbReference type="GO" id="GO:0016020">
    <property type="term" value="C:membrane"/>
    <property type="evidence" value="ECO:0007669"/>
    <property type="project" value="UniProtKB-SubCell"/>
</dbReference>
<evidence type="ECO:0000259" key="12">
    <source>
        <dbReference type="SMART" id="SM00228"/>
    </source>
</evidence>
<keyword evidence="8 11" id="KW-1133">Transmembrane helix</keyword>
<evidence type="ECO:0000256" key="5">
    <source>
        <dbReference type="ARBA" id="ARBA00022692"/>
    </source>
</evidence>
<comment type="cofactor">
    <cofactor evidence="1">
        <name>Zn(2+)</name>
        <dbReference type="ChEBI" id="CHEBI:29105"/>
    </cofactor>
</comment>
<dbReference type="Pfam" id="PF02163">
    <property type="entry name" value="Peptidase_M50"/>
    <property type="match status" value="1"/>
</dbReference>
<organism evidence="13 14">
    <name type="scientific">Leptospira ryugenii</name>
    <dbReference type="NCBI Taxonomy" id="1917863"/>
    <lineage>
        <taxon>Bacteria</taxon>
        <taxon>Pseudomonadati</taxon>
        <taxon>Spirochaetota</taxon>
        <taxon>Spirochaetia</taxon>
        <taxon>Leptospirales</taxon>
        <taxon>Leptospiraceae</taxon>
        <taxon>Leptospira</taxon>
    </lineage>
</organism>
<dbReference type="InterPro" id="IPR036034">
    <property type="entry name" value="PDZ_sf"/>
</dbReference>
<dbReference type="CDD" id="cd23081">
    <property type="entry name" value="cpPDZ_EcRseP-like"/>
    <property type="match status" value="1"/>
</dbReference>
<evidence type="ECO:0000256" key="2">
    <source>
        <dbReference type="ARBA" id="ARBA00004141"/>
    </source>
</evidence>
<reference evidence="13 14" key="1">
    <citation type="submission" date="2018-02" db="EMBL/GenBank/DDBJ databases">
        <title>Novel Leptospira species isolated from soil and water in Japan.</title>
        <authorList>
            <person name="Nakao R."/>
            <person name="Masuzawa T."/>
        </authorList>
    </citation>
    <scope>NUCLEOTIDE SEQUENCE [LARGE SCALE GENOMIC DNA]</scope>
    <source>
        <strain evidence="13 14">YH101</strain>
    </source>
</reference>
<keyword evidence="5 11" id="KW-0812">Transmembrane</keyword>
<evidence type="ECO:0000256" key="4">
    <source>
        <dbReference type="ARBA" id="ARBA00022670"/>
    </source>
</evidence>
<evidence type="ECO:0000256" key="6">
    <source>
        <dbReference type="ARBA" id="ARBA00022801"/>
    </source>
</evidence>
<dbReference type="InterPro" id="IPR008915">
    <property type="entry name" value="Peptidase_M50"/>
</dbReference>
<dbReference type="OrthoDB" id="9782003at2"/>
<dbReference type="Pfam" id="PF17820">
    <property type="entry name" value="PDZ_6"/>
    <property type="match status" value="1"/>
</dbReference>
<dbReference type="GO" id="GO:0006508">
    <property type="term" value="P:proteolysis"/>
    <property type="evidence" value="ECO:0007669"/>
    <property type="project" value="UniProtKB-KW"/>
</dbReference>
<comment type="caution">
    <text evidence="13">The sequence shown here is derived from an EMBL/GenBank/DDBJ whole genome shotgun (WGS) entry which is preliminary data.</text>
</comment>
<dbReference type="CDD" id="cd06163">
    <property type="entry name" value="S2P-M50_PDZ_RseP-like"/>
    <property type="match status" value="1"/>
</dbReference>
<comment type="subcellular location">
    <subcellularLocation>
        <location evidence="2">Membrane</location>
        <topology evidence="2">Multi-pass membrane protein</topology>
    </subcellularLocation>
</comment>